<keyword evidence="1" id="KW-0812">Transmembrane</keyword>
<dbReference type="Pfam" id="PF10028">
    <property type="entry name" value="DUF2270"/>
    <property type="match status" value="1"/>
</dbReference>
<feature type="transmembrane region" description="Helical" evidence="1">
    <location>
        <begin position="158"/>
        <end position="175"/>
    </location>
</feature>
<dbReference type="AlphaFoldDB" id="A0A1G6ZL24"/>
<dbReference type="Proteomes" id="UP000199344">
    <property type="component" value="Unassembled WGS sequence"/>
</dbReference>
<keyword evidence="1" id="KW-1133">Transmembrane helix</keyword>
<organism evidence="2 3">
    <name type="scientific">Paracoccus isoporae</name>
    <dbReference type="NCBI Taxonomy" id="591205"/>
    <lineage>
        <taxon>Bacteria</taxon>
        <taxon>Pseudomonadati</taxon>
        <taxon>Pseudomonadota</taxon>
        <taxon>Alphaproteobacteria</taxon>
        <taxon>Rhodobacterales</taxon>
        <taxon>Paracoccaceae</taxon>
        <taxon>Paracoccus</taxon>
    </lineage>
</organism>
<name>A0A1G6ZL24_9RHOB</name>
<dbReference type="PIRSF" id="PIRSF015000">
    <property type="entry name" value="UCP01500"/>
    <property type="match status" value="1"/>
</dbReference>
<evidence type="ECO:0000313" key="3">
    <source>
        <dbReference type="Proteomes" id="UP000199344"/>
    </source>
</evidence>
<dbReference type="RefSeq" id="WP_090522473.1">
    <property type="nucleotide sequence ID" value="NZ_FNAH01000003.1"/>
</dbReference>
<keyword evidence="1" id="KW-0472">Membrane</keyword>
<keyword evidence="3" id="KW-1185">Reference proteome</keyword>
<gene>
    <name evidence="2" type="ORF">SAMN05421538_103277</name>
</gene>
<dbReference type="InterPro" id="IPR014470">
    <property type="entry name" value="UCP01500"/>
</dbReference>
<accession>A0A1G6ZL24</accession>
<dbReference type="OrthoDB" id="9815569at2"/>
<dbReference type="EMBL" id="FNAH01000003">
    <property type="protein sequence ID" value="SDE02545.1"/>
    <property type="molecule type" value="Genomic_DNA"/>
</dbReference>
<evidence type="ECO:0000313" key="2">
    <source>
        <dbReference type="EMBL" id="SDE02545.1"/>
    </source>
</evidence>
<evidence type="ECO:0000256" key="1">
    <source>
        <dbReference type="SAM" id="Phobius"/>
    </source>
</evidence>
<proteinExistence type="predicted"/>
<feature type="transmembrane region" description="Helical" evidence="1">
    <location>
        <begin position="51"/>
        <end position="69"/>
    </location>
</feature>
<feature type="transmembrane region" description="Helical" evidence="1">
    <location>
        <begin position="75"/>
        <end position="93"/>
    </location>
</feature>
<feature type="transmembrane region" description="Helical" evidence="1">
    <location>
        <begin position="195"/>
        <end position="221"/>
    </location>
</feature>
<protein>
    <submittedName>
        <fullName evidence="2">Uncharacterized membrane protein</fullName>
    </submittedName>
</protein>
<reference evidence="2 3" key="1">
    <citation type="submission" date="2016-10" db="EMBL/GenBank/DDBJ databases">
        <authorList>
            <person name="de Groot N.N."/>
        </authorList>
    </citation>
    <scope>NUCLEOTIDE SEQUENCE [LARGE SCALE GENOMIC DNA]</scope>
    <source>
        <strain evidence="2 3">DSM 22220</strain>
    </source>
</reference>
<sequence length="235" mass="26628">MNTMSSRGIHGDCLPENPHLQQFSAAEMGAIAHLYRGEVYRSTMWRSRLDTTTNWTVVLTGVSLTAVFGSASASPLPLILVGPLVAVFLLLEARRYRYFNVWRARARLLETDFYAPMLRGQHGGMDGRWNALLADDYDAPRFHISYVRAVGRRLRKNYIWVFMMQALTYFGKIFIHPTPATSMADAFAHARIGPVSGQLVIAAGAAFHAFWIMLALVTYLMERRVRRRDQSLIAM</sequence>